<gene>
    <name evidence="2" type="ORF">IFO67_07485</name>
</gene>
<dbReference type="RefSeq" id="WP_187717488.1">
    <property type="nucleotide sequence ID" value="NZ_JACTAH010000001.1"/>
</dbReference>
<sequence length="253" mass="26753">MNQAAASPVPADPLAQVSSPEEQRRAARMAQDAFAQVFRLTLEADENACAEGVGALREALGNWAAAGAGEEGAALRMAMLLSGLDQWGLAYSRAFGLTALPALSALVGALRTGLDERAEARFLAQFEALAAAEENAVDFKIELRRALHLALWHGAIAADNRDEALRLAGELGGTMLAVAREMPLLGWRLVADALAHIQIQCLAHGLAADGPGREATEALFAALARELPDDSRDAVMAYTAQAVAGWRQAKRPH</sequence>
<dbReference type="Proteomes" id="UP000603602">
    <property type="component" value="Unassembled WGS sequence"/>
</dbReference>
<proteinExistence type="predicted"/>
<feature type="region of interest" description="Disordered" evidence="1">
    <location>
        <begin position="1"/>
        <end position="22"/>
    </location>
</feature>
<keyword evidence="3" id="KW-1185">Reference proteome</keyword>
<protein>
    <submittedName>
        <fullName evidence="2">Uncharacterized protein</fullName>
    </submittedName>
</protein>
<accession>A0ABR9B8P0</accession>
<dbReference type="EMBL" id="JACYTO010000001">
    <property type="protein sequence ID" value="MBD8502726.1"/>
    <property type="molecule type" value="Genomic_DNA"/>
</dbReference>
<evidence type="ECO:0000313" key="3">
    <source>
        <dbReference type="Proteomes" id="UP000603602"/>
    </source>
</evidence>
<reference evidence="3" key="1">
    <citation type="submission" date="2023-07" db="EMBL/GenBank/DDBJ databases">
        <title>Thauera sp. CAU 1555 isolated from sand of Yaerae Beach.</title>
        <authorList>
            <person name="Kim W."/>
        </authorList>
    </citation>
    <scope>NUCLEOTIDE SEQUENCE [LARGE SCALE GENOMIC DNA]</scope>
    <source>
        <strain evidence="3">CAU 1555</strain>
    </source>
</reference>
<evidence type="ECO:0000256" key="1">
    <source>
        <dbReference type="SAM" id="MobiDB-lite"/>
    </source>
</evidence>
<evidence type="ECO:0000313" key="2">
    <source>
        <dbReference type="EMBL" id="MBD8502726.1"/>
    </source>
</evidence>
<comment type="caution">
    <text evidence="2">The sequence shown here is derived from an EMBL/GenBank/DDBJ whole genome shotgun (WGS) entry which is preliminary data.</text>
</comment>
<name>A0ABR9B8P0_9RHOO</name>
<organism evidence="2 3">
    <name type="scientific">Thauera sedimentorum</name>
    <dbReference type="NCBI Taxonomy" id="2767595"/>
    <lineage>
        <taxon>Bacteria</taxon>
        <taxon>Pseudomonadati</taxon>
        <taxon>Pseudomonadota</taxon>
        <taxon>Betaproteobacteria</taxon>
        <taxon>Rhodocyclales</taxon>
        <taxon>Zoogloeaceae</taxon>
        <taxon>Thauera</taxon>
    </lineage>
</organism>